<feature type="coiled-coil region" evidence="1">
    <location>
        <begin position="121"/>
        <end position="148"/>
    </location>
</feature>
<dbReference type="STRING" id="361077.A0A151Z5F1"/>
<proteinExistence type="predicted"/>
<protein>
    <recommendedName>
        <fullName evidence="3">CCD97-like C-terminal domain-containing protein</fullName>
    </recommendedName>
</protein>
<gene>
    <name evidence="4" type="ORF">DLAC_11807</name>
</gene>
<dbReference type="InParanoid" id="A0A151Z5F1"/>
<name>A0A151Z5F1_TIELA</name>
<evidence type="ECO:0000313" key="4">
    <source>
        <dbReference type="EMBL" id="KYQ89137.1"/>
    </source>
</evidence>
<dbReference type="EMBL" id="LODT01000042">
    <property type="protein sequence ID" value="KYQ89137.1"/>
    <property type="molecule type" value="Genomic_DNA"/>
</dbReference>
<feature type="region of interest" description="Disordered" evidence="2">
    <location>
        <begin position="160"/>
        <end position="185"/>
    </location>
</feature>
<dbReference type="InterPro" id="IPR040233">
    <property type="entry name" value="CCD97-like_C"/>
</dbReference>
<evidence type="ECO:0000256" key="2">
    <source>
        <dbReference type="SAM" id="MobiDB-lite"/>
    </source>
</evidence>
<organism evidence="4 5">
    <name type="scientific">Tieghemostelium lacteum</name>
    <name type="common">Slime mold</name>
    <name type="synonym">Dictyostelium lacteum</name>
    <dbReference type="NCBI Taxonomy" id="361077"/>
    <lineage>
        <taxon>Eukaryota</taxon>
        <taxon>Amoebozoa</taxon>
        <taxon>Evosea</taxon>
        <taxon>Eumycetozoa</taxon>
        <taxon>Dictyostelia</taxon>
        <taxon>Dictyosteliales</taxon>
        <taxon>Raperosteliaceae</taxon>
        <taxon>Tieghemostelium</taxon>
    </lineage>
</organism>
<accession>A0A151Z5F1</accession>
<comment type="caution">
    <text evidence="4">The sequence shown here is derived from an EMBL/GenBank/DDBJ whole genome shotgun (WGS) entry which is preliminary data.</text>
</comment>
<reference evidence="4 5" key="1">
    <citation type="submission" date="2015-12" db="EMBL/GenBank/DDBJ databases">
        <title>Dictyostelia acquired genes for synthesis and detection of signals that induce cell-type specialization by lateral gene transfer from prokaryotes.</title>
        <authorList>
            <person name="Gloeckner G."/>
            <person name="Schaap P."/>
        </authorList>
    </citation>
    <scope>NUCLEOTIDE SEQUENCE [LARGE SCALE GENOMIC DNA]</scope>
    <source>
        <strain evidence="4 5">TK</strain>
    </source>
</reference>
<keyword evidence="1" id="KW-0175">Coiled coil</keyword>
<evidence type="ECO:0000256" key="1">
    <source>
        <dbReference type="SAM" id="Coils"/>
    </source>
</evidence>
<evidence type="ECO:0000259" key="3">
    <source>
        <dbReference type="Pfam" id="PF09747"/>
    </source>
</evidence>
<dbReference type="PANTHER" id="PTHR31840">
    <property type="entry name" value="COILED-COIL DOMAIN-CONTAINING PROTEIN 97"/>
    <property type="match status" value="1"/>
</dbReference>
<keyword evidence="5" id="KW-1185">Reference proteome</keyword>
<feature type="domain" description="CCD97-like C-terminal" evidence="3">
    <location>
        <begin position="12"/>
        <end position="245"/>
    </location>
</feature>
<dbReference type="Proteomes" id="UP000076078">
    <property type="component" value="Unassembled WGS sequence"/>
</dbReference>
<dbReference type="PANTHER" id="PTHR31840:SF1">
    <property type="entry name" value="COILED-COIL DOMAIN-CONTAINING PROTEIN 97"/>
    <property type="match status" value="1"/>
</dbReference>
<dbReference type="Pfam" id="PF09747">
    <property type="entry name" value="CCD97-like_C"/>
    <property type="match status" value="1"/>
</dbReference>
<dbReference type="OMA" id="HEDYINI"/>
<sequence>MSKESLTTIIKNKRYHYYETKLKNTDYFSIEKCRERHPFLYHQYIGSNLKEKENRFPNEFSAEEDHLSARLLEKSDYKYRETTRIQKELVEIENYRKQTQISISNLSLDQDENDYNDNEELELLKLSLEDLSKRKSDIESQLKFLQLDKEQILADNISTLSINTTHNGEEEEEEEDSDEDDEDTHEDYINIQQIQEEKDDFIDIMVQMFINGLDKDFDYSLIDNNEEYQFSKEYLQDIENEYFEETPKKRPIFNFKEDIEDDDYDYEAEFNEDDNK</sequence>
<evidence type="ECO:0000313" key="5">
    <source>
        <dbReference type="Proteomes" id="UP000076078"/>
    </source>
</evidence>
<dbReference type="InterPro" id="IPR018613">
    <property type="entry name" value="Ccdc97-like"/>
</dbReference>
<feature type="compositionally biased region" description="Acidic residues" evidence="2">
    <location>
        <begin position="169"/>
        <end position="185"/>
    </location>
</feature>
<dbReference type="AlphaFoldDB" id="A0A151Z5F1"/>
<dbReference type="OrthoDB" id="333176at2759"/>